<feature type="compositionally biased region" description="Polar residues" evidence="1">
    <location>
        <begin position="376"/>
        <end position="390"/>
    </location>
</feature>
<dbReference type="InterPro" id="IPR024593">
    <property type="entry name" value="DUF3444"/>
</dbReference>
<feature type="region of interest" description="Disordered" evidence="1">
    <location>
        <begin position="448"/>
        <end position="563"/>
    </location>
</feature>
<feature type="region of interest" description="Disordered" evidence="1">
    <location>
        <begin position="322"/>
        <end position="345"/>
    </location>
</feature>
<dbReference type="PRINTS" id="PR00625">
    <property type="entry name" value="JDOMAIN"/>
</dbReference>
<dbReference type="SMART" id="SM00271">
    <property type="entry name" value="DnaJ"/>
    <property type="match status" value="1"/>
</dbReference>
<dbReference type="GO" id="GO:0005783">
    <property type="term" value="C:endoplasmic reticulum"/>
    <property type="evidence" value="ECO:0007669"/>
    <property type="project" value="UniProtKB-ARBA"/>
</dbReference>
<evidence type="ECO:0000256" key="1">
    <source>
        <dbReference type="SAM" id="MobiDB-lite"/>
    </source>
</evidence>
<keyword evidence="4" id="KW-1185">Reference proteome</keyword>
<organism evidence="3 4">
    <name type="scientific">Rhynchospora pubera</name>
    <dbReference type="NCBI Taxonomy" id="906938"/>
    <lineage>
        <taxon>Eukaryota</taxon>
        <taxon>Viridiplantae</taxon>
        <taxon>Streptophyta</taxon>
        <taxon>Embryophyta</taxon>
        <taxon>Tracheophyta</taxon>
        <taxon>Spermatophyta</taxon>
        <taxon>Magnoliopsida</taxon>
        <taxon>Liliopsida</taxon>
        <taxon>Poales</taxon>
        <taxon>Cyperaceae</taxon>
        <taxon>Cyperoideae</taxon>
        <taxon>Rhynchosporeae</taxon>
        <taxon>Rhynchospora</taxon>
    </lineage>
</organism>
<dbReference type="Pfam" id="PF00226">
    <property type="entry name" value="DnaJ"/>
    <property type="match status" value="1"/>
</dbReference>
<feature type="region of interest" description="Disordered" evidence="1">
    <location>
        <begin position="368"/>
        <end position="411"/>
    </location>
</feature>
<evidence type="ECO:0000259" key="2">
    <source>
        <dbReference type="PROSITE" id="PS50076"/>
    </source>
</evidence>
<accession>A0AAV8BQ33</accession>
<dbReference type="Gene3D" id="1.10.287.110">
    <property type="entry name" value="DnaJ domain"/>
    <property type="match status" value="1"/>
</dbReference>
<reference evidence="3" key="1">
    <citation type="submission" date="2022-08" db="EMBL/GenBank/DDBJ databases">
        <authorList>
            <person name="Marques A."/>
        </authorList>
    </citation>
    <scope>NUCLEOTIDE SEQUENCE</scope>
    <source>
        <strain evidence="3">RhyPub2mFocal</strain>
        <tissue evidence="3">Leaves</tissue>
    </source>
</reference>
<keyword evidence="3" id="KW-0346">Stress response</keyword>
<dbReference type="CDD" id="cd06257">
    <property type="entry name" value="DnaJ"/>
    <property type="match status" value="1"/>
</dbReference>
<feature type="domain" description="J" evidence="2">
    <location>
        <begin position="82"/>
        <end position="146"/>
    </location>
</feature>
<dbReference type="PANTHER" id="PTHR47374:SF6">
    <property type="entry name" value="ENDOSOME ANTIGEN-LIKE PROTEIN, PUTATIVE (DUF3444)-RELATED"/>
    <property type="match status" value="1"/>
</dbReference>
<dbReference type="EMBL" id="JAMFTS010000005">
    <property type="protein sequence ID" value="KAJ4745184.1"/>
    <property type="molecule type" value="Genomic_DNA"/>
</dbReference>
<dbReference type="InterPro" id="IPR036869">
    <property type="entry name" value="J_dom_sf"/>
</dbReference>
<name>A0AAV8BQ33_9POAL</name>
<dbReference type="InterPro" id="IPR001623">
    <property type="entry name" value="DnaJ_domain"/>
</dbReference>
<feature type="region of interest" description="Disordered" evidence="1">
    <location>
        <begin position="157"/>
        <end position="187"/>
    </location>
</feature>
<sequence length="814" mass="90942">MLGYIFRSSCVCLILLPMDCNKEEAISAMEIAKKRLLCGDYAGAKEMGLKAKELFPLDNISKFLAVCEVHCSAQLMSNGLYDWYKIIQVGPFSDEIIIRKQYRELVRLLHPDKNKFPGAEVAFKLVVEANNTLSNQAKRKIYDKKRKQIIRSAGLQKCTRTNSAHNSSTNSNRDKKKGPQQKPQLQPEQSLNFWTACPFCWTQHHYKRSMLYKNVHCMKCSRVFMANALPHLNSGHVSAAMNLPQQCTGQQQQKRSGLCTGVLRARIPDSNPSPPSRSNASSANNIREKRRVETVCMDTIQTPNPCSELNVSLAVNQKRCDGEETDTGAHSAATSTPVKGLPHNNYDVKYNGTKAGLSNPAKKARVEVKGERDSNGDANTTDTNVDGSTSVEMEVKEEGREKERRGEIDGAEEGYLTEIMGQKRGEIVGVHASQTPSSCSKLNLSLNATQRRDSREGNDAGLHSSGTRTHLQKSSHNKPGGKDNCTKAGLSSLAKKPTIEMKEEQDGNGDANTTNTDTNACTSVEEVKEQGREKEQVKPSGLSQERDTAFKPSGSAEDKGASSQAVNFGTLTVRCELSQPDADVEYEYPDAEFHDFAMSRTCNNFQEGDIWALYSDLDTFPKYYGSIFKVEHNPLNVHINWLKACPNSEVERAWLDADLPISCGKFRVTTQNTTYDNPDYFSHMVSVRHHDRGNYFEILPEVGEVWAIYGNWSAGWMPHDFKTCKFDIVEIIGHREDSIILWPLRQAPEFRSVFMQEDDDGTGSGSWKVPANAYTLFSHKIPAIRLIEECGGKPKEFWELDPASVPCAFLYHDN</sequence>
<feature type="compositionally biased region" description="Basic and acidic residues" evidence="1">
    <location>
        <begin position="393"/>
        <end position="408"/>
    </location>
</feature>
<feature type="region of interest" description="Disordered" evidence="1">
    <location>
        <begin position="264"/>
        <end position="286"/>
    </location>
</feature>
<evidence type="ECO:0000313" key="4">
    <source>
        <dbReference type="Proteomes" id="UP001140206"/>
    </source>
</evidence>
<evidence type="ECO:0000313" key="3">
    <source>
        <dbReference type="EMBL" id="KAJ4745184.1"/>
    </source>
</evidence>
<dbReference type="SUPFAM" id="SSF46565">
    <property type="entry name" value="Chaperone J-domain"/>
    <property type="match status" value="1"/>
</dbReference>
<gene>
    <name evidence="3" type="ORF">LUZ62_079589</name>
</gene>
<dbReference type="Pfam" id="PF11926">
    <property type="entry name" value="DUF3444"/>
    <property type="match status" value="1"/>
</dbReference>
<comment type="caution">
    <text evidence="3">The sequence shown here is derived from an EMBL/GenBank/DDBJ whole genome shotgun (WGS) entry which is preliminary data.</text>
</comment>
<dbReference type="AlphaFoldDB" id="A0AAV8BQ33"/>
<dbReference type="PANTHER" id="PTHR47374">
    <property type="entry name" value="ENDOSOME ANTIGEN-LIKE PROTEIN, PUTATIVE (DUF3444)-RELATED"/>
    <property type="match status" value="1"/>
</dbReference>
<feature type="compositionally biased region" description="Low complexity" evidence="1">
    <location>
        <begin position="159"/>
        <end position="171"/>
    </location>
</feature>
<dbReference type="PROSITE" id="PS50076">
    <property type="entry name" value="DNAJ_2"/>
    <property type="match status" value="1"/>
</dbReference>
<dbReference type="PROSITE" id="PS00636">
    <property type="entry name" value="DNAJ_1"/>
    <property type="match status" value="1"/>
</dbReference>
<feature type="compositionally biased region" description="Low complexity" evidence="1">
    <location>
        <begin position="508"/>
        <end position="520"/>
    </location>
</feature>
<dbReference type="InterPro" id="IPR018253">
    <property type="entry name" value="DnaJ_domain_CS"/>
</dbReference>
<feature type="compositionally biased region" description="Basic and acidic residues" evidence="1">
    <location>
        <begin position="525"/>
        <end position="537"/>
    </location>
</feature>
<proteinExistence type="predicted"/>
<feature type="compositionally biased region" description="Low complexity" evidence="1">
    <location>
        <begin position="276"/>
        <end position="285"/>
    </location>
</feature>
<dbReference type="Proteomes" id="UP001140206">
    <property type="component" value="Chromosome 5"/>
</dbReference>
<protein>
    <submittedName>
        <fullName evidence="3">DNAJ heat shock N-terminal domain-containing protein</fullName>
    </submittedName>
</protein>